<reference evidence="8 9" key="1">
    <citation type="submission" date="2018-10" db="EMBL/GenBank/DDBJ databases">
        <authorList>
            <person name="Li J."/>
        </authorList>
    </citation>
    <scope>NUCLEOTIDE SEQUENCE [LARGE SCALE GENOMIC DNA]</scope>
    <source>
        <strain evidence="8 9">JCM 11654</strain>
    </source>
</reference>
<dbReference type="CDD" id="cd16917">
    <property type="entry name" value="HATPase_UhpB-NarQ-NarX-like"/>
    <property type="match status" value="1"/>
</dbReference>
<dbReference type="EC" id="2.7.13.3" evidence="2"/>
<evidence type="ECO:0000256" key="5">
    <source>
        <dbReference type="ARBA" id="ARBA00023012"/>
    </source>
</evidence>
<evidence type="ECO:0000313" key="9">
    <source>
        <dbReference type="Proteomes" id="UP000269438"/>
    </source>
</evidence>
<keyword evidence="9" id="KW-1185">Reference proteome</keyword>
<keyword evidence="6" id="KW-0472">Membrane</keyword>
<dbReference type="InterPro" id="IPR050482">
    <property type="entry name" value="Sensor_HK_TwoCompSys"/>
</dbReference>
<feature type="transmembrane region" description="Helical" evidence="6">
    <location>
        <begin position="152"/>
        <end position="172"/>
    </location>
</feature>
<dbReference type="Gene3D" id="3.30.565.10">
    <property type="entry name" value="Histidine kinase-like ATPase, C-terminal domain"/>
    <property type="match status" value="1"/>
</dbReference>
<proteinExistence type="predicted"/>
<dbReference type="InterPro" id="IPR036890">
    <property type="entry name" value="HATPase_C_sf"/>
</dbReference>
<dbReference type="RefSeq" id="WP_121689288.1">
    <property type="nucleotide sequence ID" value="NZ_RCUY01000014.1"/>
</dbReference>
<dbReference type="EMBL" id="RCUY01000014">
    <property type="protein sequence ID" value="RLP79842.1"/>
    <property type="molecule type" value="Genomic_DNA"/>
</dbReference>
<comment type="caution">
    <text evidence="8">The sequence shown here is derived from an EMBL/GenBank/DDBJ whole genome shotgun (WGS) entry which is preliminary data.</text>
</comment>
<dbReference type="Pfam" id="PF02518">
    <property type="entry name" value="HATPase_c"/>
    <property type="match status" value="1"/>
</dbReference>
<feature type="transmembrane region" description="Helical" evidence="6">
    <location>
        <begin position="128"/>
        <end position="145"/>
    </location>
</feature>
<dbReference type="GO" id="GO:0004673">
    <property type="term" value="F:protein histidine kinase activity"/>
    <property type="evidence" value="ECO:0007669"/>
    <property type="project" value="UniProtKB-EC"/>
</dbReference>
<sequence>MVSLPGQSAQETEQNTRLGRELNSIAAVSSLGAVRVERWIAICIGASGLLYGLLALSGILSDGMGRLGPQLIGYSVASLELVPLVLVVLATPWPWLQRRASILFVVCYLLAVLLWVRFVPDPLVQPSWIWYLCTVASACVAQAFGRTIALCYTALIAVLVGISGVVHEGFVIGAREPMMDAIFSLTLGTLVVILVDLFRSAVSQVDTTARLALEKYSGTVERAAQELERAEVDALVHDTVLASLSAAVHANTEQQQHIARDMADEAIVRLTTAVALAAPSEERMALAVVQERLTDTVATLDVPILVQRYGQMEGALPADVAHALIQAATQALTNSVQHAGDAEVPRQLTMRAPAPGSLVLEIIDRGRGFRPDQIAPGRLGVRVSIRGRVESVGGEVRILSAPDRGTRVVLSWAPQGGTN</sequence>
<dbReference type="PANTHER" id="PTHR24421">
    <property type="entry name" value="NITRATE/NITRITE SENSOR PROTEIN NARX-RELATED"/>
    <property type="match status" value="1"/>
</dbReference>
<accession>A0A3L7AKE0</accession>
<feature type="transmembrane region" description="Helical" evidence="6">
    <location>
        <begin position="100"/>
        <end position="116"/>
    </location>
</feature>
<evidence type="ECO:0000256" key="6">
    <source>
        <dbReference type="SAM" id="Phobius"/>
    </source>
</evidence>
<keyword evidence="3" id="KW-0808">Transferase</keyword>
<keyword evidence="4" id="KW-0418">Kinase</keyword>
<feature type="transmembrane region" description="Helical" evidence="6">
    <location>
        <begin position="178"/>
        <end position="198"/>
    </location>
</feature>
<comment type="catalytic activity">
    <reaction evidence="1">
        <text>ATP + protein L-histidine = ADP + protein N-phospho-L-histidine.</text>
        <dbReference type="EC" id="2.7.13.3"/>
    </reaction>
</comment>
<protein>
    <recommendedName>
        <fullName evidence="2">histidine kinase</fullName>
        <ecNumber evidence="2">2.7.13.3</ecNumber>
    </recommendedName>
</protein>
<keyword evidence="6" id="KW-0812">Transmembrane</keyword>
<evidence type="ECO:0000256" key="2">
    <source>
        <dbReference type="ARBA" id="ARBA00012438"/>
    </source>
</evidence>
<dbReference type="SUPFAM" id="SSF55874">
    <property type="entry name" value="ATPase domain of HSP90 chaperone/DNA topoisomerase II/histidine kinase"/>
    <property type="match status" value="1"/>
</dbReference>
<organism evidence="8 9">
    <name type="scientific">Mycetocola lacteus</name>
    <dbReference type="NCBI Taxonomy" id="76637"/>
    <lineage>
        <taxon>Bacteria</taxon>
        <taxon>Bacillati</taxon>
        <taxon>Actinomycetota</taxon>
        <taxon>Actinomycetes</taxon>
        <taxon>Micrococcales</taxon>
        <taxon>Microbacteriaceae</taxon>
        <taxon>Mycetocola</taxon>
    </lineage>
</organism>
<dbReference type="InterPro" id="IPR003594">
    <property type="entry name" value="HATPase_dom"/>
</dbReference>
<name>A0A3L7AKE0_9MICO</name>
<dbReference type="AlphaFoldDB" id="A0A3L7AKE0"/>
<feature type="transmembrane region" description="Helical" evidence="6">
    <location>
        <begin position="72"/>
        <end position="93"/>
    </location>
</feature>
<dbReference type="PANTHER" id="PTHR24421:SF10">
    <property type="entry name" value="NITRATE_NITRITE SENSOR PROTEIN NARQ"/>
    <property type="match status" value="1"/>
</dbReference>
<evidence type="ECO:0000259" key="7">
    <source>
        <dbReference type="Pfam" id="PF02518"/>
    </source>
</evidence>
<keyword evidence="6" id="KW-1133">Transmembrane helix</keyword>
<feature type="transmembrane region" description="Helical" evidence="6">
    <location>
        <begin position="39"/>
        <end position="60"/>
    </location>
</feature>
<evidence type="ECO:0000256" key="3">
    <source>
        <dbReference type="ARBA" id="ARBA00022679"/>
    </source>
</evidence>
<keyword evidence="5" id="KW-0902">Two-component regulatory system</keyword>
<evidence type="ECO:0000256" key="1">
    <source>
        <dbReference type="ARBA" id="ARBA00000085"/>
    </source>
</evidence>
<dbReference type="OrthoDB" id="144293at2"/>
<dbReference type="Proteomes" id="UP000269438">
    <property type="component" value="Unassembled WGS sequence"/>
</dbReference>
<gene>
    <name evidence="8" type="ORF">D9V34_14955</name>
</gene>
<evidence type="ECO:0000313" key="8">
    <source>
        <dbReference type="EMBL" id="RLP79842.1"/>
    </source>
</evidence>
<evidence type="ECO:0000256" key="4">
    <source>
        <dbReference type="ARBA" id="ARBA00022777"/>
    </source>
</evidence>
<feature type="domain" description="Histidine kinase/HSP90-like ATPase" evidence="7">
    <location>
        <begin position="322"/>
        <end position="411"/>
    </location>
</feature>
<dbReference type="GO" id="GO:0000160">
    <property type="term" value="P:phosphorelay signal transduction system"/>
    <property type="evidence" value="ECO:0007669"/>
    <property type="project" value="UniProtKB-KW"/>
</dbReference>